<evidence type="ECO:0000256" key="2">
    <source>
        <dbReference type="ARBA" id="ARBA00023002"/>
    </source>
</evidence>
<evidence type="ECO:0000259" key="3">
    <source>
        <dbReference type="Pfam" id="PF00171"/>
    </source>
</evidence>
<dbReference type="PANTHER" id="PTHR42991:SF1">
    <property type="entry name" value="ALDEHYDE DEHYDROGENASE"/>
    <property type="match status" value="1"/>
</dbReference>
<dbReference type="EMBL" id="SGXC01000001">
    <property type="protein sequence ID" value="RZS85420.1"/>
    <property type="molecule type" value="Genomic_DNA"/>
</dbReference>
<feature type="domain" description="Aldehyde dehydrogenase" evidence="3">
    <location>
        <begin position="19"/>
        <end position="468"/>
    </location>
</feature>
<dbReference type="InterPro" id="IPR051020">
    <property type="entry name" value="ALDH-related_metabolic_enz"/>
</dbReference>
<dbReference type="PANTHER" id="PTHR42991">
    <property type="entry name" value="ALDEHYDE DEHYDROGENASE"/>
    <property type="match status" value="1"/>
</dbReference>
<evidence type="ECO:0000256" key="1">
    <source>
        <dbReference type="ARBA" id="ARBA00009986"/>
    </source>
</evidence>
<dbReference type="InterPro" id="IPR016162">
    <property type="entry name" value="Ald_DH_N"/>
</dbReference>
<gene>
    <name evidence="4" type="ORF">EV675_1444</name>
</gene>
<dbReference type="SUPFAM" id="SSF53720">
    <property type="entry name" value="ALDH-like"/>
    <property type="match status" value="1"/>
</dbReference>
<dbReference type="GO" id="GO:0008911">
    <property type="term" value="F:lactaldehyde dehydrogenase (NAD+) activity"/>
    <property type="evidence" value="ECO:0007669"/>
    <property type="project" value="TreeGrafter"/>
</dbReference>
<comment type="similarity">
    <text evidence="1">Belongs to the aldehyde dehydrogenase family.</text>
</comment>
<dbReference type="Gene3D" id="3.40.309.10">
    <property type="entry name" value="Aldehyde Dehydrogenase, Chain A, domain 2"/>
    <property type="match status" value="1"/>
</dbReference>
<dbReference type="Gene3D" id="3.40.605.10">
    <property type="entry name" value="Aldehyde Dehydrogenase, Chain A, domain 1"/>
    <property type="match status" value="1"/>
</dbReference>
<name>A0A4Q7NLJ1_9BURK</name>
<accession>A0A4Q7NLJ1</accession>
<reference evidence="4 5" key="1">
    <citation type="submission" date="2019-02" db="EMBL/GenBank/DDBJ databases">
        <title>Genomic Encyclopedia of Type Strains, Phase IV (KMG-IV): sequencing the most valuable type-strain genomes for metagenomic binning, comparative biology and taxonomic classification.</title>
        <authorList>
            <person name="Goeker M."/>
        </authorList>
    </citation>
    <scope>NUCLEOTIDE SEQUENCE [LARGE SCALE GENOMIC DNA]</scope>
    <source>
        <strain evidence="4 5">K24</strain>
    </source>
</reference>
<proteinExistence type="inferred from homology"/>
<organism evidence="4 5">
    <name type="scientific">Pigmentiphaga kullae</name>
    <dbReference type="NCBI Taxonomy" id="151784"/>
    <lineage>
        <taxon>Bacteria</taxon>
        <taxon>Pseudomonadati</taxon>
        <taxon>Pseudomonadota</taxon>
        <taxon>Betaproteobacteria</taxon>
        <taxon>Burkholderiales</taxon>
        <taxon>Alcaligenaceae</taxon>
        <taxon>Pigmentiphaga</taxon>
    </lineage>
</organism>
<dbReference type="InterPro" id="IPR016163">
    <property type="entry name" value="Ald_DH_C"/>
</dbReference>
<dbReference type="Pfam" id="PF00171">
    <property type="entry name" value="Aldedh"/>
    <property type="match status" value="1"/>
</dbReference>
<dbReference type="InterPro" id="IPR015590">
    <property type="entry name" value="Aldehyde_DH_dom"/>
</dbReference>
<evidence type="ECO:0000313" key="4">
    <source>
        <dbReference type="EMBL" id="RZS85420.1"/>
    </source>
</evidence>
<dbReference type="Proteomes" id="UP000292445">
    <property type="component" value="Unassembled WGS sequence"/>
</dbReference>
<sequence length="474" mass="49436">MDILHSFIDGQSVPGPGTTITLESPQYADRRIHLAEASDELCAQAVASALAAFRRHAAAPVVERAALLNKAADLLETRVDAVADLLVSDVGKPVRVARVEVVRGVQFLRACAVQLQTLTGEMLPVDAVAAGVGRHGLVRRVPYGVVAAITPFNAPVNLLVQKVAPALAAGNAVVVKPHPAGTRAALAVAALFVEAGLAPGLFNVVCGDRSPAQALVRDARVRVVTFTGGTAAGDALARAAGAKKFVAELGSNAANVVLADADLADAARRIAAAAFEASGQQCVSAQRVIVEAPAYDAFLPLFVEAARALRVGGADDETTDVGPMVSRAAADRVMAMARRSVERGARYALEPKQDGCRVSPGILVDAPADSPIWADEAFGPLAVVQRAADAHEALELANDSPFGLQGAVFTRGLGNAFLFADGFEVGSLWINEASRFRLDMYPFGGAKQSGFGREGVRYAIDELSQLRFIGIRPL</sequence>
<dbReference type="InterPro" id="IPR016161">
    <property type="entry name" value="Ald_DH/histidinol_DH"/>
</dbReference>
<dbReference type="RefSeq" id="WP_165404480.1">
    <property type="nucleotide sequence ID" value="NZ_SGXC01000001.1"/>
</dbReference>
<protein>
    <submittedName>
        <fullName evidence="4">Nonphosphorylating glyceraldehyde-3-phosphate dehydrogenase</fullName>
    </submittedName>
</protein>
<comment type="caution">
    <text evidence="4">The sequence shown here is derived from an EMBL/GenBank/DDBJ whole genome shotgun (WGS) entry which is preliminary data.</text>
</comment>
<keyword evidence="2" id="KW-0560">Oxidoreductase</keyword>
<dbReference type="AlphaFoldDB" id="A0A4Q7NLJ1"/>
<keyword evidence="5" id="KW-1185">Reference proteome</keyword>
<evidence type="ECO:0000313" key="5">
    <source>
        <dbReference type="Proteomes" id="UP000292445"/>
    </source>
</evidence>